<gene>
    <name evidence="2" type="ORF">AKJ29_11455</name>
</gene>
<dbReference type="OrthoDB" id="7871100at2"/>
<name>A0A0P7J5K0_9RHOB</name>
<reference evidence="2 3" key="1">
    <citation type="submission" date="2015-09" db="EMBL/GenBank/DDBJ databases">
        <title>Draft genome sequence of Aliiroseovarius crassostreae CV919-312TSm, the causative agent of Roseovarius Oyster Disease (formerly Juvenile Oyster Disease).</title>
        <authorList>
            <person name="Kessner L."/>
            <person name="Spinard E."/>
            <person name="Nelson D."/>
        </authorList>
    </citation>
    <scope>NUCLEOTIDE SEQUENCE [LARGE SCALE GENOMIC DNA]</scope>
    <source>
        <strain evidence="2 3">CV919-312</strain>
    </source>
</reference>
<evidence type="ECO:0000313" key="2">
    <source>
        <dbReference type="EMBL" id="KPN63293.1"/>
    </source>
</evidence>
<dbReference type="EMBL" id="LKBA01000006">
    <property type="protein sequence ID" value="KPN63293.1"/>
    <property type="molecule type" value="Genomic_DNA"/>
</dbReference>
<sequence length="172" mass="18688">MSDISELETRITTALERIGAGIDTLTPAKPDQSDEVARLSAALEDERIVNAQLEERVKAIKEKQDSTVQALSAEVERLTALLASEEKALAKLRQVNADLRLNNDALREAANQGVVEPHLINKSMMAELEGLRAAQTADRTELNAVLGELNSLISKAETQQAEAAQTQENMDA</sequence>
<accession>A0A0P7J5K0</accession>
<comment type="caution">
    <text evidence="2">The sequence shown here is derived from an EMBL/GenBank/DDBJ whole genome shotgun (WGS) entry which is preliminary data.</text>
</comment>
<dbReference type="Proteomes" id="UP000050471">
    <property type="component" value="Unassembled WGS sequence"/>
</dbReference>
<keyword evidence="1" id="KW-0175">Coiled coil</keyword>
<organism evidence="2 3">
    <name type="scientific">Aliiroseovarius crassostreae</name>
    <dbReference type="NCBI Taxonomy" id="154981"/>
    <lineage>
        <taxon>Bacteria</taxon>
        <taxon>Pseudomonadati</taxon>
        <taxon>Pseudomonadota</taxon>
        <taxon>Alphaproteobacteria</taxon>
        <taxon>Rhodobacterales</taxon>
        <taxon>Paracoccaceae</taxon>
        <taxon>Aliiroseovarius</taxon>
    </lineage>
</organism>
<evidence type="ECO:0008006" key="4">
    <source>
        <dbReference type="Google" id="ProtNLM"/>
    </source>
</evidence>
<proteinExistence type="predicted"/>
<protein>
    <recommendedName>
        <fullName evidence="4">Colicin transporter</fullName>
    </recommendedName>
</protein>
<evidence type="ECO:0000256" key="1">
    <source>
        <dbReference type="SAM" id="Coils"/>
    </source>
</evidence>
<dbReference type="AlphaFoldDB" id="A0A0P7J5K0"/>
<evidence type="ECO:0000313" key="3">
    <source>
        <dbReference type="Proteomes" id="UP000050471"/>
    </source>
</evidence>
<keyword evidence="3" id="KW-1185">Reference proteome</keyword>
<dbReference type="STRING" id="154981.AKJ29_11455"/>
<dbReference type="RefSeq" id="WP_055189502.1">
    <property type="nucleotide sequence ID" value="NZ_FPBS01000002.1"/>
</dbReference>
<feature type="coiled-coil region" evidence="1">
    <location>
        <begin position="36"/>
        <end position="109"/>
    </location>
</feature>